<keyword evidence="1" id="KW-0812">Transmembrane</keyword>
<keyword evidence="1" id="KW-1133">Transmembrane helix</keyword>
<protein>
    <submittedName>
        <fullName evidence="2">Uncharacterized protein</fullName>
    </submittedName>
</protein>
<dbReference type="EMBL" id="JBGLYH010000013">
    <property type="protein sequence ID" value="MEZ7196435.1"/>
    <property type="molecule type" value="Genomic_DNA"/>
</dbReference>
<feature type="transmembrane region" description="Helical" evidence="1">
    <location>
        <begin position="103"/>
        <end position="121"/>
    </location>
</feature>
<dbReference type="RefSeq" id="WP_371385970.1">
    <property type="nucleotide sequence ID" value="NZ_JBGLYH010000013.1"/>
</dbReference>
<keyword evidence="3" id="KW-1185">Reference proteome</keyword>
<dbReference type="Proteomes" id="UP001568698">
    <property type="component" value="Unassembled WGS sequence"/>
</dbReference>
<comment type="caution">
    <text evidence="2">The sequence shown here is derived from an EMBL/GenBank/DDBJ whole genome shotgun (WGS) entry which is preliminary data.</text>
</comment>
<organism evidence="2 3">
    <name type="scientific">Pseudodesulfovibrio karagichevae</name>
    <dbReference type="NCBI Taxonomy" id="3239305"/>
    <lineage>
        <taxon>Bacteria</taxon>
        <taxon>Pseudomonadati</taxon>
        <taxon>Thermodesulfobacteriota</taxon>
        <taxon>Desulfovibrionia</taxon>
        <taxon>Desulfovibrionales</taxon>
        <taxon>Desulfovibrionaceae</taxon>
    </lineage>
</organism>
<evidence type="ECO:0000256" key="1">
    <source>
        <dbReference type="SAM" id="Phobius"/>
    </source>
</evidence>
<evidence type="ECO:0000313" key="3">
    <source>
        <dbReference type="Proteomes" id="UP001568698"/>
    </source>
</evidence>
<keyword evidence="1" id="KW-0472">Membrane</keyword>
<accession>A0ABV4K329</accession>
<name>A0ABV4K329_9BACT</name>
<reference evidence="2 3" key="1">
    <citation type="submission" date="2024-08" db="EMBL/GenBank/DDBJ databases">
        <title>Sulfate-reducing bacteria isolated from formation water of the oil field in Kazakhstan and description of Pseudodesulfovibrio sp.</title>
        <authorList>
            <person name="Bidzhieva S.K."/>
            <person name="Tourova T.P."/>
            <person name="Grouzdev D.S."/>
            <person name="Beletsky A.V."/>
            <person name="Sokolova D.S."/>
            <person name="Samigullina S.R."/>
            <person name="Poltaraus A.B."/>
            <person name="Avtukh A.N."/>
            <person name="Tereshina V.M."/>
            <person name="Zhaparov N.S."/>
            <person name="Mardanov A.V."/>
            <person name="Nazina T.N."/>
        </authorList>
    </citation>
    <scope>NUCLEOTIDE SEQUENCE [LARGE SCALE GENOMIC DNA]</scope>
    <source>
        <strain evidence="2 3">9FUS</strain>
    </source>
</reference>
<evidence type="ECO:0000313" key="2">
    <source>
        <dbReference type="EMBL" id="MEZ7196435.1"/>
    </source>
</evidence>
<sequence>MPIAPDRGHDMDGSRERAARCLLAYAEQLPMSTEARLELVLSTLRELPAGVTPEQALDALLSRLPASGPETFPPDHPPIKRSHMPGQYLGRPRSGLGGFLAQWGWLAVVGLLLALTLLLNISQ</sequence>
<gene>
    <name evidence="2" type="ORF">AB6M95_06720</name>
</gene>
<proteinExistence type="predicted"/>